<proteinExistence type="predicted"/>
<dbReference type="RefSeq" id="XP_024352502.1">
    <property type="nucleotide sequence ID" value="XM_024493041.1"/>
</dbReference>
<protein>
    <submittedName>
        <fullName evidence="1">Uncharacterized protein</fullName>
    </submittedName>
</protein>
<name>W6UJJ4_ECHGR</name>
<dbReference type="CTD" id="36339507"/>
<dbReference type="EMBL" id="APAU02000021">
    <property type="protein sequence ID" value="EUB61306.1"/>
    <property type="molecule type" value="Genomic_DNA"/>
</dbReference>
<evidence type="ECO:0000313" key="2">
    <source>
        <dbReference type="Proteomes" id="UP000019149"/>
    </source>
</evidence>
<sequence length="37" mass="3843">MVGVELNTTSSAIKSGFITKDSIHIPEVQTAIDAGPD</sequence>
<comment type="caution">
    <text evidence="1">The sequence shown here is derived from an EMBL/GenBank/DDBJ whole genome shotgun (WGS) entry which is preliminary data.</text>
</comment>
<dbReference type="AlphaFoldDB" id="W6UJJ4"/>
<organism evidence="1 2">
    <name type="scientific">Echinococcus granulosus</name>
    <name type="common">Hydatid tapeworm</name>
    <dbReference type="NCBI Taxonomy" id="6210"/>
    <lineage>
        <taxon>Eukaryota</taxon>
        <taxon>Metazoa</taxon>
        <taxon>Spiralia</taxon>
        <taxon>Lophotrochozoa</taxon>
        <taxon>Platyhelminthes</taxon>
        <taxon>Cestoda</taxon>
        <taxon>Eucestoda</taxon>
        <taxon>Cyclophyllidea</taxon>
        <taxon>Taeniidae</taxon>
        <taxon>Echinococcus</taxon>
        <taxon>Echinococcus granulosus group</taxon>
    </lineage>
</organism>
<dbReference type="Proteomes" id="UP000019149">
    <property type="component" value="Unassembled WGS sequence"/>
</dbReference>
<accession>W6UJJ4</accession>
<evidence type="ECO:0000313" key="1">
    <source>
        <dbReference type="EMBL" id="EUB61306.1"/>
    </source>
</evidence>
<reference evidence="1 2" key="1">
    <citation type="journal article" date="2013" name="Nat. Genet.">
        <title>The genome of the hydatid tapeworm Echinococcus granulosus.</title>
        <authorList>
            <person name="Zheng H."/>
            <person name="Zhang W."/>
            <person name="Zhang L."/>
            <person name="Zhang Z."/>
            <person name="Li J."/>
            <person name="Lu G."/>
            <person name="Zhu Y."/>
            <person name="Wang Y."/>
            <person name="Huang Y."/>
            <person name="Liu J."/>
            <person name="Kang H."/>
            <person name="Chen J."/>
            <person name="Wang L."/>
            <person name="Chen A."/>
            <person name="Yu S."/>
            <person name="Gao Z."/>
            <person name="Jin L."/>
            <person name="Gu W."/>
            <person name="Wang Z."/>
            <person name="Zhao L."/>
            <person name="Shi B."/>
            <person name="Wen H."/>
            <person name="Lin R."/>
            <person name="Jones M.K."/>
            <person name="Brejova B."/>
            <person name="Vinar T."/>
            <person name="Zhao G."/>
            <person name="McManus D.P."/>
            <person name="Chen Z."/>
            <person name="Zhou Y."/>
            <person name="Wang S."/>
        </authorList>
    </citation>
    <scope>NUCLEOTIDE SEQUENCE [LARGE SCALE GENOMIC DNA]</scope>
</reference>
<dbReference type="KEGG" id="egl:EGR_03792"/>
<dbReference type="GeneID" id="36339507"/>
<keyword evidence="2" id="KW-1185">Reference proteome</keyword>
<gene>
    <name evidence="1" type="ORF">EGR_03792</name>
</gene>